<sequence length="100" mass="11461">MIQRDDSDAANRERWHQTLDQLHDTQVIDAADQNSLIRHYDERARNLEQELARIAPEYLRRVREDGEASANQWLAETATAMGRRDAAETRQVLSGVSTAD</sequence>
<dbReference type="EMBL" id="VLKN01000003">
    <property type="protein sequence ID" value="TWI03430.1"/>
    <property type="molecule type" value="Genomic_DNA"/>
</dbReference>
<keyword evidence="2" id="KW-1185">Reference proteome</keyword>
<evidence type="ECO:0000313" key="1">
    <source>
        <dbReference type="EMBL" id="TWI03430.1"/>
    </source>
</evidence>
<name>A0A562L704_9GAMM</name>
<dbReference type="Proteomes" id="UP000315167">
    <property type="component" value="Unassembled WGS sequence"/>
</dbReference>
<proteinExistence type="predicted"/>
<dbReference type="AlphaFoldDB" id="A0A562L704"/>
<organism evidence="1 2">
    <name type="scientific">Luteimonas cucumeris</name>
    <dbReference type="NCBI Taxonomy" id="985012"/>
    <lineage>
        <taxon>Bacteria</taxon>
        <taxon>Pseudomonadati</taxon>
        <taxon>Pseudomonadota</taxon>
        <taxon>Gammaproteobacteria</taxon>
        <taxon>Lysobacterales</taxon>
        <taxon>Lysobacteraceae</taxon>
        <taxon>Luteimonas</taxon>
    </lineage>
</organism>
<dbReference type="OrthoDB" id="6028256at2"/>
<protein>
    <submittedName>
        <fullName evidence="1">Uncharacterized protein</fullName>
    </submittedName>
</protein>
<dbReference type="RefSeq" id="WP_144898759.1">
    <property type="nucleotide sequence ID" value="NZ_VLKN01000003.1"/>
</dbReference>
<evidence type="ECO:0000313" key="2">
    <source>
        <dbReference type="Proteomes" id="UP000315167"/>
    </source>
</evidence>
<reference evidence="1 2" key="1">
    <citation type="journal article" date="2015" name="Stand. Genomic Sci.">
        <title>Genomic Encyclopedia of Bacterial and Archaeal Type Strains, Phase III: the genomes of soil and plant-associated and newly described type strains.</title>
        <authorList>
            <person name="Whitman W.B."/>
            <person name="Woyke T."/>
            <person name="Klenk H.P."/>
            <person name="Zhou Y."/>
            <person name="Lilburn T.G."/>
            <person name="Beck B.J."/>
            <person name="De Vos P."/>
            <person name="Vandamme P."/>
            <person name="Eisen J.A."/>
            <person name="Garrity G."/>
            <person name="Hugenholtz P."/>
            <person name="Kyrpides N.C."/>
        </authorList>
    </citation>
    <scope>NUCLEOTIDE SEQUENCE [LARGE SCALE GENOMIC DNA]</scope>
    <source>
        <strain evidence="1 2">CGMCC 1.10821</strain>
    </source>
</reference>
<comment type="caution">
    <text evidence="1">The sequence shown here is derived from an EMBL/GenBank/DDBJ whole genome shotgun (WGS) entry which is preliminary data.</text>
</comment>
<accession>A0A562L704</accession>
<gene>
    <name evidence="1" type="ORF">IP90_01231</name>
</gene>